<keyword evidence="4" id="KW-0732">Signal</keyword>
<comment type="similarity">
    <text evidence="2">Belongs to the bacterial solute-binding protein 1 family.</text>
</comment>
<dbReference type="Pfam" id="PF01547">
    <property type="entry name" value="SBP_bac_1"/>
    <property type="match status" value="1"/>
</dbReference>
<dbReference type="Gene3D" id="3.40.190.10">
    <property type="entry name" value="Periplasmic binding protein-like II"/>
    <property type="match status" value="2"/>
</dbReference>
<evidence type="ECO:0000313" key="5">
    <source>
        <dbReference type="EMBL" id="GGW42065.1"/>
    </source>
</evidence>
<dbReference type="AlphaFoldDB" id="A0A918J0U9"/>
<sequence length="411" mass="47111">MSNTFRVAVRKFGPFESTIEKIWKGFCKESGCSMKLEALPMDLSDLYEATLGKGDGLNKGDWDVTNINTDWIMEADQKNCLEDLTPWISSNPPDDYPEGWSDSLLSMQRFNQRILGLPFHDGPECLIYRRDLFNDPKEKEAFNMKYKRELLPPATWKEFHEVARFFNRPTQNLYGTAFALYPDGHNTVFDFSLQLWTRGGELVNGDEQININTPEAEDGLKFYREIVRDELAMHPGSVNFDSVQLGSAFANGEISMMVNWFGFASICEVHHESKVKGCVDITNIPAGRSGKGFSLNVYWLYAIGKGSKYKKIAYDFIRYAVNANNDKLLTLEGGIGCRKSTWVDREINEKISYYHKLGLLHENARTLPQKSNWNEISEVLDQMVISLLSTDRTEKELLKEAQKEIDQLKRK</sequence>
<evidence type="ECO:0000256" key="1">
    <source>
        <dbReference type="ARBA" id="ARBA00004418"/>
    </source>
</evidence>
<gene>
    <name evidence="5" type="ORF">GCM10007383_28420</name>
</gene>
<keyword evidence="6" id="KW-1185">Reference proteome</keyword>
<comment type="caution">
    <text evidence="5">The sequence shown here is derived from an EMBL/GenBank/DDBJ whole genome shotgun (WGS) entry which is preliminary data.</text>
</comment>
<protein>
    <recommendedName>
        <fullName evidence="7">Extracellular solute-binding protein</fullName>
    </recommendedName>
</protein>
<dbReference type="GO" id="GO:0042597">
    <property type="term" value="C:periplasmic space"/>
    <property type="evidence" value="ECO:0007669"/>
    <property type="project" value="UniProtKB-SubCell"/>
</dbReference>
<evidence type="ECO:0000256" key="4">
    <source>
        <dbReference type="ARBA" id="ARBA00022729"/>
    </source>
</evidence>
<evidence type="ECO:0000256" key="3">
    <source>
        <dbReference type="ARBA" id="ARBA00022448"/>
    </source>
</evidence>
<keyword evidence="3" id="KW-0813">Transport</keyword>
<evidence type="ECO:0008006" key="7">
    <source>
        <dbReference type="Google" id="ProtNLM"/>
    </source>
</evidence>
<evidence type="ECO:0000256" key="2">
    <source>
        <dbReference type="ARBA" id="ARBA00008520"/>
    </source>
</evidence>
<proteinExistence type="inferred from homology"/>
<dbReference type="EMBL" id="BMWP01000021">
    <property type="protein sequence ID" value="GGW42065.1"/>
    <property type="molecule type" value="Genomic_DNA"/>
</dbReference>
<dbReference type="Proteomes" id="UP000634668">
    <property type="component" value="Unassembled WGS sequence"/>
</dbReference>
<dbReference type="PANTHER" id="PTHR43649">
    <property type="entry name" value="ARABINOSE-BINDING PROTEIN-RELATED"/>
    <property type="match status" value="1"/>
</dbReference>
<accession>A0A918J0U9</accession>
<dbReference type="InterPro" id="IPR050490">
    <property type="entry name" value="Bact_solute-bd_prot1"/>
</dbReference>
<name>A0A918J0U9_9FLAO</name>
<dbReference type="PANTHER" id="PTHR43649:SF34">
    <property type="entry name" value="ABC TRANSPORTER PERIPLASMIC-BINDING PROTEIN YCJN-RELATED"/>
    <property type="match status" value="1"/>
</dbReference>
<dbReference type="SUPFAM" id="SSF53850">
    <property type="entry name" value="Periplasmic binding protein-like II"/>
    <property type="match status" value="1"/>
</dbReference>
<evidence type="ECO:0000313" key="6">
    <source>
        <dbReference type="Proteomes" id="UP000634668"/>
    </source>
</evidence>
<dbReference type="RefSeq" id="WP_026814211.1">
    <property type="nucleotide sequence ID" value="NZ_BMWP01000021.1"/>
</dbReference>
<comment type="subcellular location">
    <subcellularLocation>
        <location evidence="1">Periplasm</location>
    </subcellularLocation>
</comment>
<reference evidence="5" key="1">
    <citation type="journal article" date="2014" name="Int. J. Syst. Evol. Microbiol.">
        <title>Complete genome sequence of Corynebacterium casei LMG S-19264T (=DSM 44701T), isolated from a smear-ripened cheese.</title>
        <authorList>
            <consortium name="US DOE Joint Genome Institute (JGI-PGF)"/>
            <person name="Walter F."/>
            <person name="Albersmeier A."/>
            <person name="Kalinowski J."/>
            <person name="Ruckert C."/>
        </authorList>
    </citation>
    <scope>NUCLEOTIDE SEQUENCE</scope>
    <source>
        <strain evidence="5">KCTC 12113</strain>
    </source>
</reference>
<reference evidence="5" key="2">
    <citation type="submission" date="2020-09" db="EMBL/GenBank/DDBJ databases">
        <authorList>
            <person name="Sun Q."/>
            <person name="Kim S."/>
        </authorList>
    </citation>
    <scope>NUCLEOTIDE SEQUENCE</scope>
    <source>
        <strain evidence="5">KCTC 12113</strain>
    </source>
</reference>
<dbReference type="InterPro" id="IPR006059">
    <property type="entry name" value="SBP"/>
</dbReference>
<organism evidence="5 6">
    <name type="scientific">Arenibacter certesii</name>
    <dbReference type="NCBI Taxonomy" id="228955"/>
    <lineage>
        <taxon>Bacteria</taxon>
        <taxon>Pseudomonadati</taxon>
        <taxon>Bacteroidota</taxon>
        <taxon>Flavobacteriia</taxon>
        <taxon>Flavobacteriales</taxon>
        <taxon>Flavobacteriaceae</taxon>
        <taxon>Arenibacter</taxon>
    </lineage>
</organism>